<comment type="caution">
    <text evidence="2">The sequence shown here is derived from an EMBL/GenBank/DDBJ whole genome shotgun (WGS) entry which is preliminary data.</text>
</comment>
<dbReference type="RefSeq" id="WP_345249765.1">
    <property type="nucleotide sequence ID" value="NZ_BAABFO010000010.1"/>
</dbReference>
<accession>A0ABP8H2A4</accession>
<evidence type="ECO:0000313" key="2">
    <source>
        <dbReference type="EMBL" id="GAA4333347.1"/>
    </source>
</evidence>
<dbReference type="PANTHER" id="PTHR43433">
    <property type="entry name" value="HYDROLASE, ALPHA/BETA FOLD FAMILY PROTEIN"/>
    <property type="match status" value="1"/>
</dbReference>
<name>A0ABP8H2A4_9BURK</name>
<dbReference type="InterPro" id="IPR000073">
    <property type="entry name" value="AB_hydrolase_1"/>
</dbReference>
<dbReference type="InterPro" id="IPR029058">
    <property type="entry name" value="AB_hydrolase_fold"/>
</dbReference>
<protein>
    <recommendedName>
        <fullName evidence="1">AB hydrolase-1 domain-containing protein</fullName>
    </recommendedName>
</protein>
<keyword evidence="3" id="KW-1185">Reference proteome</keyword>
<organism evidence="2 3">
    <name type="scientific">Pigmentiphaga soli</name>
    <dbReference type="NCBI Taxonomy" id="1007095"/>
    <lineage>
        <taxon>Bacteria</taxon>
        <taxon>Pseudomonadati</taxon>
        <taxon>Pseudomonadota</taxon>
        <taxon>Betaproteobacteria</taxon>
        <taxon>Burkholderiales</taxon>
        <taxon>Alcaligenaceae</taxon>
        <taxon>Pigmentiphaga</taxon>
    </lineage>
</organism>
<evidence type="ECO:0000259" key="1">
    <source>
        <dbReference type="Pfam" id="PF00561"/>
    </source>
</evidence>
<proteinExistence type="predicted"/>
<dbReference type="EMBL" id="BAABFO010000010">
    <property type="protein sequence ID" value="GAA4333347.1"/>
    <property type="molecule type" value="Genomic_DNA"/>
</dbReference>
<dbReference type="SUPFAM" id="SSF53474">
    <property type="entry name" value="alpha/beta-Hydrolases"/>
    <property type="match status" value="1"/>
</dbReference>
<dbReference type="InterPro" id="IPR050471">
    <property type="entry name" value="AB_hydrolase"/>
</dbReference>
<dbReference type="Pfam" id="PF00561">
    <property type="entry name" value="Abhydrolase_1"/>
    <property type="match status" value="1"/>
</dbReference>
<dbReference type="Gene3D" id="3.40.50.1820">
    <property type="entry name" value="alpha/beta hydrolase"/>
    <property type="match status" value="1"/>
</dbReference>
<gene>
    <name evidence="2" type="ORF">GCM10023144_24520</name>
</gene>
<reference evidence="3" key="1">
    <citation type="journal article" date="2019" name="Int. J. Syst. Evol. Microbiol.">
        <title>The Global Catalogue of Microorganisms (GCM) 10K type strain sequencing project: providing services to taxonomists for standard genome sequencing and annotation.</title>
        <authorList>
            <consortium name="The Broad Institute Genomics Platform"/>
            <consortium name="The Broad Institute Genome Sequencing Center for Infectious Disease"/>
            <person name="Wu L."/>
            <person name="Ma J."/>
        </authorList>
    </citation>
    <scope>NUCLEOTIDE SEQUENCE [LARGE SCALE GENOMIC DNA]</scope>
    <source>
        <strain evidence="3">JCM 17666</strain>
    </source>
</reference>
<sequence>MNNTSNVITVGEVDIEYRVVCCVPPWLPAPPTVLFYNGNSRGMDIWLPWVPELARRYRVVMFNPRGIGASTHPAAGQRYDADVLVRDAMGLLDAVGVREAHWIGESSGGVLGLAAALAFPERLASLVLINTPFRFPRSVGEIYLLGEKDFATTIGKYGVEDWSRRTLAYRLDLAKASPQLQEWLVKEMGKVPPQVMIDHFQLSIDADLVKSAPALKLPILNLVGDGSPLAEKSQMEYVQRHLPDAELVVIDGYGHGVNLLAPELCVERTLAFLARLSPT</sequence>
<dbReference type="Proteomes" id="UP001501671">
    <property type="component" value="Unassembled WGS sequence"/>
</dbReference>
<feature type="domain" description="AB hydrolase-1" evidence="1">
    <location>
        <begin position="31"/>
        <end position="260"/>
    </location>
</feature>
<dbReference type="PRINTS" id="PR00111">
    <property type="entry name" value="ABHYDROLASE"/>
</dbReference>
<evidence type="ECO:0000313" key="3">
    <source>
        <dbReference type="Proteomes" id="UP001501671"/>
    </source>
</evidence>
<dbReference type="PANTHER" id="PTHR43433:SF5">
    <property type="entry name" value="AB HYDROLASE-1 DOMAIN-CONTAINING PROTEIN"/>
    <property type="match status" value="1"/>
</dbReference>